<dbReference type="Proteomes" id="UP000748752">
    <property type="component" value="Unassembled WGS sequence"/>
</dbReference>
<dbReference type="SUPFAM" id="SSF88723">
    <property type="entry name" value="PIN domain-like"/>
    <property type="match status" value="1"/>
</dbReference>
<dbReference type="EC" id="3.1.-.-" evidence="5"/>
<evidence type="ECO:0000256" key="1">
    <source>
        <dbReference type="ARBA" id="ARBA00022649"/>
    </source>
</evidence>
<keyword evidence="9" id="KW-1185">Reference proteome</keyword>
<dbReference type="InterPro" id="IPR022907">
    <property type="entry name" value="VapC_family"/>
</dbReference>
<name>A0ABS1CEM7_9GAMM</name>
<keyword evidence="2 5" id="KW-0540">Nuclease</keyword>
<comment type="function">
    <text evidence="5">Toxic component of a toxin-antitoxin (TA) system. An RNase.</text>
</comment>
<protein>
    <recommendedName>
        <fullName evidence="5">Ribonuclease VapC</fullName>
        <shortName evidence="5">RNase VapC</shortName>
        <ecNumber evidence="5">3.1.-.-</ecNumber>
    </recommendedName>
    <alternativeName>
        <fullName evidence="5">Toxin VapC</fullName>
    </alternativeName>
</protein>
<dbReference type="Pfam" id="PF01850">
    <property type="entry name" value="PIN"/>
    <property type="match status" value="1"/>
</dbReference>
<evidence type="ECO:0000256" key="5">
    <source>
        <dbReference type="HAMAP-Rule" id="MF_00265"/>
    </source>
</evidence>
<feature type="binding site" evidence="5">
    <location>
        <position position="86"/>
    </location>
    <ligand>
        <name>Mg(2+)</name>
        <dbReference type="ChEBI" id="CHEBI:18420"/>
    </ligand>
</feature>
<dbReference type="RefSeq" id="WP_200235121.1">
    <property type="nucleotide sequence ID" value="NZ_NRRV01000011.1"/>
</dbReference>
<keyword evidence="1 5" id="KW-1277">Toxin-antitoxin system</keyword>
<evidence type="ECO:0000313" key="9">
    <source>
        <dbReference type="Proteomes" id="UP000748752"/>
    </source>
</evidence>
<keyword evidence="5" id="KW-0460">Magnesium</keyword>
<dbReference type="HAMAP" id="MF_00265">
    <property type="entry name" value="VapC_Nob1"/>
    <property type="match status" value="1"/>
</dbReference>
<comment type="similarity">
    <text evidence="5">Belongs to the PINc/VapC protein family.</text>
</comment>
<comment type="caution">
    <text evidence="8">The sequence shown here is derived from an EMBL/GenBank/DDBJ whole genome shotgun (WGS) entry which is preliminary data.</text>
</comment>
<feature type="region of interest" description="Disordered" evidence="6">
    <location>
        <begin position="120"/>
        <end position="144"/>
    </location>
</feature>
<feature type="binding site" evidence="5">
    <location>
        <position position="5"/>
    </location>
    <ligand>
        <name>Mg(2+)</name>
        <dbReference type="ChEBI" id="CHEBI:18420"/>
    </ligand>
</feature>
<dbReference type="InterPro" id="IPR002716">
    <property type="entry name" value="PIN_dom"/>
</dbReference>
<evidence type="ECO:0000256" key="3">
    <source>
        <dbReference type="ARBA" id="ARBA00022723"/>
    </source>
</evidence>
<keyword evidence="3 5" id="KW-0479">Metal-binding</keyword>
<sequence length="144" mass="15575">MVLVDTAVWIDHLRAGEPHLAALLEQTDVVMHPMVLGELACGNVKHRAAMLGLWQGLPRLGAATRAAALDFLEQHRLWGRGLGFIDVHLLVSAAQREGTTLWTRDKRLHQAASELHLAFAEPAAQGPTKSVDGTPDSPDPPDDA</sequence>
<organism evidence="8 9">
    <name type="scientific">Thiohalocapsa halophila</name>
    <dbReference type="NCBI Taxonomy" id="69359"/>
    <lineage>
        <taxon>Bacteria</taxon>
        <taxon>Pseudomonadati</taxon>
        <taxon>Pseudomonadota</taxon>
        <taxon>Gammaproteobacteria</taxon>
        <taxon>Chromatiales</taxon>
        <taxon>Chromatiaceae</taxon>
        <taxon>Thiohalocapsa</taxon>
    </lineage>
</organism>
<reference evidence="8 9" key="1">
    <citation type="journal article" date="2020" name="Microorganisms">
        <title>Osmotic Adaptation and Compatible Solute Biosynthesis of Phototrophic Bacteria as Revealed from Genome Analyses.</title>
        <authorList>
            <person name="Imhoff J.F."/>
            <person name="Rahn T."/>
            <person name="Kunzel S."/>
            <person name="Keller A."/>
            <person name="Neulinger S.C."/>
        </authorList>
    </citation>
    <scope>NUCLEOTIDE SEQUENCE [LARGE SCALE GENOMIC DNA]</scope>
    <source>
        <strain evidence="8 9">DSM 6210</strain>
    </source>
</reference>
<evidence type="ECO:0000259" key="7">
    <source>
        <dbReference type="Pfam" id="PF01850"/>
    </source>
</evidence>
<comment type="cofactor">
    <cofactor evidence="5">
        <name>Mg(2+)</name>
        <dbReference type="ChEBI" id="CHEBI:18420"/>
    </cofactor>
</comment>
<dbReference type="CDD" id="cd09854">
    <property type="entry name" value="PIN_VapC-like"/>
    <property type="match status" value="1"/>
</dbReference>
<dbReference type="EMBL" id="NRRV01000011">
    <property type="protein sequence ID" value="MBK1630353.1"/>
    <property type="molecule type" value="Genomic_DNA"/>
</dbReference>
<dbReference type="Gene3D" id="3.40.50.1010">
    <property type="entry name" value="5'-nuclease"/>
    <property type="match status" value="1"/>
</dbReference>
<evidence type="ECO:0000256" key="6">
    <source>
        <dbReference type="SAM" id="MobiDB-lite"/>
    </source>
</evidence>
<dbReference type="InterPro" id="IPR029060">
    <property type="entry name" value="PIN-like_dom_sf"/>
</dbReference>
<keyword evidence="5" id="KW-0800">Toxin</keyword>
<feature type="domain" description="PIN" evidence="7">
    <location>
        <begin position="2"/>
        <end position="112"/>
    </location>
</feature>
<evidence type="ECO:0000256" key="2">
    <source>
        <dbReference type="ARBA" id="ARBA00022722"/>
    </source>
</evidence>
<keyword evidence="4 5" id="KW-0378">Hydrolase</keyword>
<evidence type="ECO:0000256" key="4">
    <source>
        <dbReference type="ARBA" id="ARBA00022801"/>
    </source>
</evidence>
<proteinExistence type="inferred from homology"/>
<gene>
    <name evidence="5" type="primary">vapC</name>
    <name evidence="8" type="ORF">CKO31_06245</name>
</gene>
<accession>A0ABS1CEM7</accession>
<evidence type="ECO:0000313" key="8">
    <source>
        <dbReference type="EMBL" id="MBK1630353.1"/>
    </source>
</evidence>